<dbReference type="InterPro" id="IPR050706">
    <property type="entry name" value="Cyclic-di-GMP_PDE-like"/>
</dbReference>
<dbReference type="EMBL" id="RAHJ01000020">
    <property type="protein sequence ID" value="RJX66325.1"/>
    <property type="molecule type" value="Genomic_DNA"/>
</dbReference>
<dbReference type="InterPro" id="IPR043128">
    <property type="entry name" value="Rev_trsase/Diguanyl_cyclase"/>
</dbReference>
<keyword evidence="4" id="KW-1185">Reference proteome</keyword>
<dbReference type="SUPFAM" id="SSF141868">
    <property type="entry name" value="EAL domain-like"/>
    <property type="match status" value="1"/>
</dbReference>
<dbReference type="SMART" id="SM00052">
    <property type="entry name" value="EAL"/>
    <property type="match status" value="1"/>
</dbReference>
<dbReference type="Gene3D" id="3.30.70.270">
    <property type="match status" value="1"/>
</dbReference>
<reference evidence="3 4" key="1">
    <citation type="submission" date="2018-09" db="EMBL/GenBank/DDBJ databases">
        <title>Altererythrobacter sp.Ery1 and Ery12, the genome sequencing of novel strains in genus Alterythrobacter.</title>
        <authorList>
            <person name="Cheng H."/>
            <person name="Wu Y.-H."/>
            <person name="Fang C."/>
            <person name="Xu X.-W."/>
        </authorList>
    </citation>
    <scope>NUCLEOTIDE SEQUENCE [LARGE SCALE GENOMIC DNA]</scope>
    <source>
        <strain evidence="3 4">Ery12</strain>
    </source>
</reference>
<gene>
    <name evidence="3" type="ORF">D6858_12440</name>
</gene>
<dbReference type="PROSITE" id="PS50887">
    <property type="entry name" value="GGDEF"/>
    <property type="match status" value="1"/>
</dbReference>
<dbReference type="Gene3D" id="3.20.20.450">
    <property type="entry name" value="EAL domain"/>
    <property type="match status" value="1"/>
</dbReference>
<proteinExistence type="predicted"/>
<comment type="caution">
    <text evidence="3">The sequence shown here is derived from an EMBL/GenBank/DDBJ whole genome shotgun (WGS) entry which is preliminary data.</text>
</comment>
<dbReference type="PANTHER" id="PTHR33121">
    <property type="entry name" value="CYCLIC DI-GMP PHOSPHODIESTERASE PDEF"/>
    <property type="match status" value="1"/>
</dbReference>
<evidence type="ECO:0000313" key="4">
    <source>
        <dbReference type="Proteomes" id="UP000284322"/>
    </source>
</evidence>
<dbReference type="CDD" id="cd01948">
    <property type="entry name" value="EAL"/>
    <property type="match status" value="1"/>
</dbReference>
<dbReference type="Pfam" id="PF00990">
    <property type="entry name" value="GGDEF"/>
    <property type="match status" value="1"/>
</dbReference>
<dbReference type="PROSITE" id="PS50883">
    <property type="entry name" value="EAL"/>
    <property type="match status" value="1"/>
</dbReference>
<dbReference type="Pfam" id="PF00563">
    <property type="entry name" value="EAL"/>
    <property type="match status" value="1"/>
</dbReference>
<evidence type="ECO:0000313" key="3">
    <source>
        <dbReference type="EMBL" id="RJX66325.1"/>
    </source>
</evidence>
<sequence>MVARLTTNASYSFDRLTGLGNAAFAIDVLERWRDEAAQNDQSAPIHATLIGLGRFDTVNLAYGEAAGDGALAEVARRIRLLAQDELKQGEWIAARIGGGQFLLAAREACSRERWQWLSEALTDVLSAPIAPIGGVGTVRLWPRSAMVRMLSGERTEHLLDRLAATLGKANDKTGARVTWANDVYALPGYRSAQLEADLIAALDRDEIEVVIQPQYDLADCLLVGGEALARWQHPTLGLIGATAMFAIAERAEHVAHLSRHIAQRALALAAQWGSDLRLSLNITPDDLSNSGFVREFLAMVANSGFPAERLTLEITEHVLLNDLEEAAGKLSQLRGTGMRIALDDFGSGFCNFGYLKLLPLDYLKLDKSMIEGVTDNPRDLAVLRAIVALADALGLKVVAEGVETEEQRALALAEGCLLFQGFLCSPALSATEFLRLVGKHAANR</sequence>
<dbReference type="PANTHER" id="PTHR33121:SF79">
    <property type="entry name" value="CYCLIC DI-GMP PHOSPHODIESTERASE PDED-RELATED"/>
    <property type="match status" value="1"/>
</dbReference>
<dbReference type="InterPro" id="IPR000160">
    <property type="entry name" value="GGDEF_dom"/>
</dbReference>
<feature type="domain" description="EAL" evidence="1">
    <location>
        <begin position="191"/>
        <end position="441"/>
    </location>
</feature>
<feature type="domain" description="GGDEF" evidence="2">
    <location>
        <begin position="43"/>
        <end position="183"/>
    </location>
</feature>
<dbReference type="InterPro" id="IPR001633">
    <property type="entry name" value="EAL_dom"/>
</dbReference>
<dbReference type="SUPFAM" id="SSF55073">
    <property type="entry name" value="Nucleotide cyclase"/>
    <property type="match status" value="1"/>
</dbReference>
<evidence type="ECO:0000259" key="2">
    <source>
        <dbReference type="PROSITE" id="PS50887"/>
    </source>
</evidence>
<dbReference type="AlphaFoldDB" id="A0A419R013"/>
<dbReference type="SMART" id="SM00267">
    <property type="entry name" value="GGDEF"/>
    <property type="match status" value="1"/>
</dbReference>
<accession>A0A419R013</accession>
<dbReference type="GO" id="GO:0071111">
    <property type="term" value="F:cyclic-guanylate-specific phosphodiesterase activity"/>
    <property type="evidence" value="ECO:0007669"/>
    <property type="project" value="InterPro"/>
</dbReference>
<dbReference type="Proteomes" id="UP000284322">
    <property type="component" value="Unassembled WGS sequence"/>
</dbReference>
<dbReference type="RefSeq" id="WP_120111005.1">
    <property type="nucleotide sequence ID" value="NZ_RAHJ01000020.1"/>
</dbReference>
<dbReference type="InterPro" id="IPR029787">
    <property type="entry name" value="Nucleotide_cyclase"/>
</dbReference>
<protein>
    <submittedName>
        <fullName evidence="3">GGDEF domain-containing protein</fullName>
    </submittedName>
</protein>
<name>A0A419R013_9SPHN</name>
<evidence type="ECO:0000259" key="1">
    <source>
        <dbReference type="PROSITE" id="PS50883"/>
    </source>
</evidence>
<organism evidence="3 4">
    <name type="scientific">Tsuneonella suprasediminis</name>
    <dbReference type="NCBI Taxonomy" id="2306996"/>
    <lineage>
        <taxon>Bacteria</taxon>
        <taxon>Pseudomonadati</taxon>
        <taxon>Pseudomonadota</taxon>
        <taxon>Alphaproteobacteria</taxon>
        <taxon>Sphingomonadales</taxon>
        <taxon>Erythrobacteraceae</taxon>
        <taxon>Tsuneonella</taxon>
    </lineage>
</organism>
<dbReference type="InterPro" id="IPR035919">
    <property type="entry name" value="EAL_sf"/>
</dbReference>
<dbReference type="OrthoDB" id="9814202at2"/>